<organism evidence="2">
    <name type="scientific">Anguilla anguilla</name>
    <name type="common">European freshwater eel</name>
    <name type="synonym">Muraena anguilla</name>
    <dbReference type="NCBI Taxonomy" id="7936"/>
    <lineage>
        <taxon>Eukaryota</taxon>
        <taxon>Metazoa</taxon>
        <taxon>Chordata</taxon>
        <taxon>Craniata</taxon>
        <taxon>Vertebrata</taxon>
        <taxon>Euteleostomi</taxon>
        <taxon>Actinopterygii</taxon>
        <taxon>Neopterygii</taxon>
        <taxon>Teleostei</taxon>
        <taxon>Anguilliformes</taxon>
        <taxon>Anguillidae</taxon>
        <taxon>Anguilla</taxon>
    </lineage>
</organism>
<keyword evidence="1" id="KW-0812">Transmembrane</keyword>
<sequence>MARITVQNEYCTLSNLCFVVVPVTFGMHLLYVALDKSVCFKHK</sequence>
<accession>A0A0E9Q9J3</accession>
<keyword evidence="1" id="KW-1133">Transmembrane helix</keyword>
<reference evidence="2" key="1">
    <citation type="submission" date="2014-11" db="EMBL/GenBank/DDBJ databases">
        <authorList>
            <person name="Amaro Gonzalez C."/>
        </authorList>
    </citation>
    <scope>NUCLEOTIDE SEQUENCE</scope>
</reference>
<feature type="transmembrane region" description="Helical" evidence="1">
    <location>
        <begin position="12"/>
        <end position="34"/>
    </location>
</feature>
<dbReference type="AlphaFoldDB" id="A0A0E9Q9J3"/>
<name>A0A0E9Q9J3_ANGAN</name>
<evidence type="ECO:0000313" key="2">
    <source>
        <dbReference type="EMBL" id="JAH13212.1"/>
    </source>
</evidence>
<dbReference type="EMBL" id="GBXM01095365">
    <property type="protein sequence ID" value="JAH13212.1"/>
    <property type="molecule type" value="Transcribed_RNA"/>
</dbReference>
<reference evidence="2" key="2">
    <citation type="journal article" date="2015" name="Fish Shellfish Immunol.">
        <title>Early steps in the European eel (Anguilla anguilla)-Vibrio vulnificus interaction in the gills: Role of the RtxA13 toxin.</title>
        <authorList>
            <person name="Callol A."/>
            <person name="Pajuelo D."/>
            <person name="Ebbesson L."/>
            <person name="Teles M."/>
            <person name="MacKenzie S."/>
            <person name="Amaro C."/>
        </authorList>
    </citation>
    <scope>NUCLEOTIDE SEQUENCE</scope>
</reference>
<protein>
    <submittedName>
        <fullName evidence="2">Uncharacterized protein</fullName>
    </submittedName>
</protein>
<evidence type="ECO:0000256" key="1">
    <source>
        <dbReference type="SAM" id="Phobius"/>
    </source>
</evidence>
<keyword evidence="1" id="KW-0472">Membrane</keyword>
<proteinExistence type="predicted"/>